<dbReference type="EMBL" id="REGN01000717">
    <property type="protein sequence ID" value="RNA39686.1"/>
    <property type="molecule type" value="Genomic_DNA"/>
</dbReference>
<reference evidence="1 2" key="1">
    <citation type="journal article" date="2018" name="Sci. Rep.">
        <title>Genomic signatures of local adaptation to the degree of environmental predictability in rotifers.</title>
        <authorList>
            <person name="Franch-Gras L."/>
            <person name="Hahn C."/>
            <person name="Garcia-Roger E.M."/>
            <person name="Carmona M.J."/>
            <person name="Serra M."/>
            <person name="Gomez A."/>
        </authorList>
    </citation>
    <scope>NUCLEOTIDE SEQUENCE [LARGE SCALE GENOMIC DNA]</scope>
    <source>
        <strain evidence="1">HYR1</strain>
    </source>
</reference>
<evidence type="ECO:0000313" key="1">
    <source>
        <dbReference type="EMBL" id="RNA39686.1"/>
    </source>
</evidence>
<dbReference type="AlphaFoldDB" id="A0A3M7SVA4"/>
<proteinExistence type="predicted"/>
<protein>
    <submittedName>
        <fullName evidence="1">Uncharacterized protein</fullName>
    </submittedName>
</protein>
<name>A0A3M7SVA4_BRAPC</name>
<evidence type="ECO:0000313" key="2">
    <source>
        <dbReference type="Proteomes" id="UP000276133"/>
    </source>
</evidence>
<gene>
    <name evidence="1" type="ORF">BpHYR1_009049</name>
</gene>
<comment type="caution">
    <text evidence="1">The sequence shown here is derived from an EMBL/GenBank/DDBJ whole genome shotgun (WGS) entry which is preliminary data.</text>
</comment>
<sequence length="130" mass="15931">MASKLITDRLFLLKKRLNKCYLQNLHRFAQFDQLFHLENKFLTFENILKKILLQRRFLLNLYLNYTIPKQEYFKFIRGPSVPLDVLEHLLEALMRYCSVLMLKKKNFRLNDKKIPGIFFWDNERFSKLKL</sequence>
<keyword evidence="2" id="KW-1185">Reference proteome</keyword>
<organism evidence="1 2">
    <name type="scientific">Brachionus plicatilis</name>
    <name type="common">Marine rotifer</name>
    <name type="synonym">Brachionus muelleri</name>
    <dbReference type="NCBI Taxonomy" id="10195"/>
    <lineage>
        <taxon>Eukaryota</taxon>
        <taxon>Metazoa</taxon>
        <taxon>Spiralia</taxon>
        <taxon>Gnathifera</taxon>
        <taxon>Rotifera</taxon>
        <taxon>Eurotatoria</taxon>
        <taxon>Monogononta</taxon>
        <taxon>Pseudotrocha</taxon>
        <taxon>Ploima</taxon>
        <taxon>Brachionidae</taxon>
        <taxon>Brachionus</taxon>
    </lineage>
</organism>
<dbReference type="Proteomes" id="UP000276133">
    <property type="component" value="Unassembled WGS sequence"/>
</dbReference>
<accession>A0A3M7SVA4</accession>